<protein>
    <submittedName>
        <fullName evidence="2">Uncharacterized protein</fullName>
    </submittedName>
</protein>
<feature type="region of interest" description="Disordered" evidence="1">
    <location>
        <begin position="251"/>
        <end position="273"/>
    </location>
</feature>
<accession>A0A6F8PYI2</accession>
<sequence length="273" mass="30257">MPSYADMTLGLAQYSVTHVSELRSQAMPGKQSAVRVASQASWGAASPENETDETFLKATGYKRPLAISFFEESYPPMDSIFELGNKPKSTLTAENVGTNRTKFVQTFYPGSFSAGGGILELNYTLVSCEGSAVVWQPRRITMQVDVSPAIEFVGNALLKKVVDFLPAQGGYVNRAINQVFRQLLFIPISIDQIYVYVDIEWPEGFGINWLFMWNMTCTVTRTKLTFTPLESVWLPSPGNLGKGQLCLPQSSGNLTTSTDDDDDWLKVKEHKTP</sequence>
<feature type="compositionally biased region" description="Basic and acidic residues" evidence="1">
    <location>
        <begin position="264"/>
        <end position="273"/>
    </location>
</feature>
<proteinExistence type="predicted"/>
<evidence type="ECO:0000313" key="2">
    <source>
        <dbReference type="EMBL" id="BBQ04500.1"/>
    </source>
</evidence>
<evidence type="ECO:0000256" key="1">
    <source>
        <dbReference type="SAM" id="MobiDB-lite"/>
    </source>
</evidence>
<reference evidence="2" key="1">
    <citation type="journal article" date="2020" name="Viruses">
        <title>Deciphering the Virome of Culex vishnui Subgroup Mosquitoes, the Major Vectors of Japanese Encephalitis, in Japan.</title>
        <authorList>
            <person name="Faizah A.N."/>
            <person name="Kobayashi D."/>
            <person name="Isawa H."/>
            <person name="Amoa-Bosompem M."/>
            <person name="Murota K."/>
            <person name="Higa Y."/>
            <person name="Futami K."/>
            <person name="Shimada S."/>
            <person name="Kim K.S."/>
            <person name="Itokawa K."/>
            <person name="Watanabe M."/>
            <person name="Tsuda Y."/>
            <person name="Minakawa N."/>
            <person name="Miura K."/>
            <person name="Hirayama K."/>
            <person name="Sawabe K."/>
        </authorList>
    </citation>
    <scope>NUCLEOTIDE SEQUENCE</scope>
    <source>
        <strain evidence="2">17CxNGK-Ctr219</strain>
    </source>
</reference>
<name>A0A6F8PYI2_9VIRU</name>
<dbReference type="EMBL" id="LC512860">
    <property type="protein sequence ID" value="BBQ04500.1"/>
    <property type="molecule type" value="Genomic_RNA"/>
</dbReference>
<organism evidence="2">
    <name type="scientific">Bat sobemovirus</name>
    <dbReference type="NCBI Taxonomy" id="1340805"/>
    <lineage>
        <taxon>Viruses</taxon>
        <taxon>Riboviria</taxon>
        <taxon>Orthornavirae</taxon>
        <taxon>Pisuviricota</taxon>
        <taxon>Pisoniviricetes</taxon>
        <taxon>Sobelivirales</taxon>
        <taxon>Solemoviridae</taxon>
        <taxon>Sobemovirus</taxon>
    </lineage>
</organism>